<evidence type="ECO:0000259" key="8">
    <source>
        <dbReference type="Pfam" id="PF02776"/>
    </source>
</evidence>
<comment type="cofactor">
    <cofactor evidence="6">
        <name>thiamine diphosphate</name>
        <dbReference type="ChEBI" id="CHEBI:58937"/>
    </cofactor>
    <text evidence="6">Binds 1 thiamine pyrophosphate per subunit.</text>
</comment>
<evidence type="ECO:0000259" key="7">
    <source>
        <dbReference type="Pfam" id="PF02775"/>
    </source>
</evidence>
<keyword evidence="10" id="KW-1185">Reference proteome</keyword>
<dbReference type="HAMAP" id="MF_01659">
    <property type="entry name" value="MenD"/>
    <property type="match status" value="1"/>
</dbReference>
<gene>
    <name evidence="6 9" type="primary">menD</name>
    <name evidence="9" type="ORF">D1614_18160</name>
</gene>
<keyword evidence="1 6" id="KW-0808">Transferase</keyword>
<comment type="function">
    <text evidence="6">Catalyzes the thiamine diphosphate-dependent decarboxylation of 2-oxoglutarate and the subsequent addition of the resulting succinic semialdehyde-thiamine pyrophosphate anion to isochorismate to yield 2-succinyl-5-enolpyruvyl-6-hydroxy-3-cyclohexene-1-carboxylate (SEPHCHC).</text>
</comment>
<comment type="cofactor">
    <cofactor evidence="6">
        <name>Mg(2+)</name>
        <dbReference type="ChEBI" id="CHEBI:18420"/>
    </cofactor>
    <cofactor evidence="6">
        <name>Mn(2+)</name>
        <dbReference type="ChEBI" id="CHEBI:29035"/>
    </cofactor>
</comment>
<comment type="catalytic activity">
    <reaction evidence="6">
        <text>isochorismate + 2-oxoglutarate + H(+) = 5-enolpyruvoyl-6-hydroxy-2-succinyl-cyclohex-3-ene-1-carboxylate + CO2</text>
        <dbReference type="Rhea" id="RHEA:25593"/>
        <dbReference type="ChEBI" id="CHEBI:15378"/>
        <dbReference type="ChEBI" id="CHEBI:16526"/>
        <dbReference type="ChEBI" id="CHEBI:16810"/>
        <dbReference type="ChEBI" id="CHEBI:29780"/>
        <dbReference type="ChEBI" id="CHEBI:58818"/>
        <dbReference type="EC" id="2.2.1.9"/>
    </reaction>
</comment>
<dbReference type="GO" id="GO:0070204">
    <property type="term" value="F:2-succinyl-5-enolpyruvyl-6-hydroxy-3-cyclohexene-1-carboxylic-acid synthase activity"/>
    <property type="evidence" value="ECO:0007669"/>
    <property type="project" value="UniProtKB-UniRule"/>
</dbReference>
<keyword evidence="2 6" id="KW-0479">Metal-binding</keyword>
<keyword evidence="5 6" id="KW-0464">Manganese</keyword>
<dbReference type="GO" id="GO:0030145">
    <property type="term" value="F:manganese ion binding"/>
    <property type="evidence" value="ECO:0007669"/>
    <property type="project" value="UniProtKB-UniRule"/>
</dbReference>
<evidence type="ECO:0000256" key="3">
    <source>
        <dbReference type="ARBA" id="ARBA00022842"/>
    </source>
</evidence>
<dbReference type="OrthoDB" id="9791859at2"/>
<comment type="similarity">
    <text evidence="6">Belongs to the TPP enzyme family. MenD subfamily.</text>
</comment>
<keyword evidence="6" id="KW-0474">Menaquinone biosynthesis</keyword>
<dbReference type="GO" id="GO:0009234">
    <property type="term" value="P:menaquinone biosynthetic process"/>
    <property type="evidence" value="ECO:0007669"/>
    <property type="project" value="UniProtKB-UniRule"/>
</dbReference>
<dbReference type="SUPFAM" id="SSF52518">
    <property type="entry name" value="Thiamin diphosphate-binding fold (THDP-binding)"/>
    <property type="match status" value="2"/>
</dbReference>
<evidence type="ECO:0000256" key="6">
    <source>
        <dbReference type="HAMAP-Rule" id="MF_01659"/>
    </source>
</evidence>
<dbReference type="AlphaFoldDB" id="A0A399SV42"/>
<dbReference type="CDD" id="cd07037">
    <property type="entry name" value="TPP_PYR_MenD"/>
    <property type="match status" value="1"/>
</dbReference>
<dbReference type="CDD" id="cd02009">
    <property type="entry name" value="TPP_SHCHC_synthase"/>
    <property type="match status" value="1"/>
</dbReference>
<dbReference type="PANTHER" id="PTHR42916">
    <property type="entry name" value="2-SUCCINYL-5-ENOLPYRUVYL-6-HYDROXY-3-CYCLOHEXENE-1-CARBOXYLATE SYNTHASE"/>
    <property type="match status" value="1"/>
</dbReference>
<comment type="pathway">
    <text evidence="6">Quinol/quinone metabolism; 1,4-dihydroxy-2-naphthoate biosynthesis; 1,4-dihydroxy-2-naphthoate from chorismate: step 2/7.</text>
</comment>
<dbReference type="Gene3D" id="3.40.50.970">
    <property type="match status" value="2"/>
</dbReference>
<dbReference type="EC" id="2.2.1.9" evidence="6"/>
<name>A0A399SV42_9BACT</name>
<dbReference type="InterPro" id="IPR004433">
    <property type="entry name" value="MenaQ_synth_MenD"/>
</dbReference>
<dbReference type="PIRSF" id="PIRSF004983">
    <property type="entry name" value="MenD"/>
    <property type="match status" value="1"/>
</dbReference>
<evidence type="ECO:0000313" key="10">
    <source>
        <dbReference type="Proteomes" id="UP000265926"/>
    </source>
</evidence>
<keyword evidence="3 6" id="KW-0460">Magnesium</keyword>
<evidence type="ECO:0000256" key="5">
    <source>
        <dbReference type="ARBA" id="ARBA00023211"/>
    </source>
</evidence>
<protein>
    <recommendedName>
        <fullName evidence="6">2-succinyl-5-enolpyruvyl-6-hydroxy-3-cyclohexene-1-carboxylate synthase</fullName>
        <shortName evidence="6">SEPHCHC synthase</shortName>
        <ecNumber evidence="6">2.2.1.9</ecNumber>
    </recommendedName>
    <alternativeName>
        <fullName evidence="6">Menaquinone biosynthesis protein MenD</fullName>
    </alternativeName>
</protein>
<keyword evidence="4 6" id="KW-0786">Thiamine pyrophosphate</keyword>
<dbReference type="EMBL" id="QWGR01000013">
    <property type="protein sequence ID" value="RIJ46594.1"/>
    <property type="molecule type" value="Genomic_DNA"/>
</dbReference>
<proteinExistence type="inferred from homology"/>
<dbReference type="InterPro" id="IPR011766">
    <property type="entry name" value="TPP_enzyme_TPP-bd"/>
</dbReference>
<dbReference type="UniPathway" id="UPA01057">
    <property type="reaction ID" value="UER00164"/>
</dbReference>
<organism evidence="9 10">
    <name type="scientific">Maribellus luteus</name>
    <dbReference type="NCBI Taxonomy" id="2305463"/>
    <lineage>
        <taxon>Bacteria</taxon>
        <taxon>Pseudomonadati</taxon>
        <taxon>Bacteroidota</taxon>
        <taxon>Bacteroidia</taxon>
        <taxon>Marinilabiliales</taxon>
        <taxon>Prolixibacteraceae</taxon>
        <taxon>Maribellus</taxon>
    </lineage>
</organism>
<dbReference type="PANTHER" id="PTHR42916:SF1">
    <property type="entry name" value="PROTEIN PHYLLO, CHLOROPLASTIC"/>
    <property type="match status" value="1"/>
</dbReference>
<dbReference type="Pfam" id="PF02776">
    <property type="entry name" value="TPP_enzyme_N"/>
    <property type="match status" value="1"/>
</dbReference>
<dbReference type="Proteomes" id="UP000265926">
    <property type="component" value="Unassembled WGS sequence"/>
</dbReference>
<sequence length="554" mass="61495">MIHRHQHITDLSALCQKAGIEQIIISPGSRNAPLTNAFFATFGKGCHSIVDERSAAYVGLGMARNRQKPVVIISTSGTAVLNYSPAIAEAYYQRIPLIVVTADRPSKWIDQQDNQTIRQQEVYRNFIVKSLSLPEEYTAETLLQTYRDIAETIELAKAKNGPVHINVPLDEPLYGELPAPSETLFNAFENSEESGQIPAELKEQWEKAESILLIHGQDFPNKKLQQAFSALESDKRVVVVAENISNLSGESIIDQPELMIWHSDKENLPAPNLLIYAGGQVVSKQLKVLIRKWKIKNTWRVGVDLFEMDTFTQQNQFARISTANAYAQLAENIQTGTISSFKQSWLNSYKNAGKEAVKISAGLSFSDPAALQILLSNLPEETILEFGNSSVIRYSQLLPGVKNHIQYANRGVSGIDGCLSSAVGTALTSRQTTLAILGDLSFVYDSNALWNRELTGNLKIVVFNNEGGGLFGLIPGPSSQPAFNDFFVAHHPVQLQKLAEAFHLNYFCADDPDSLNKQLKPFFEVSERPALLEIKTDQEINKEAFFRLIGKNNS</sequence>
<evidence type="ECO:0000256" key="1">
    <source>
        <dbReference type="ARBA" id="ARBA00022679"/>
    </source>
</evidence>
<feature type="domain" description="Thiamine pyrophosphate enzyme TPP-binding" evidence="7">
    <location>
        <begin position="415"/>
        <end position="534"/>
    </location>
</feature>
<dbReference type="RefSeq" id="WP_119439402.1">
    <property type="nucleotide sequence ID" value="NZ_QWGR01000013.1"/>
</dbReference>
<comment type="pathway">
    <text evidence="6">Quinol/quinone metabolism; menaquinone biosynthesis.</text>
</comment>
<accession>A0A399SV42</accession>
<comment type="caution">
    <text evidence="9">The sequence shown here is derived from an EMBL/GenBank/DDBJ whole genome shotgun (WGS) entry which is preliminary data.</text>
</comment>
<feature type="domain" description="Thiamine pyrophosphate enzyme N-terminal TPP-binding" evidence="8">
    <location>
        <begin position="11"/>
        <end position="120"/>
    </location>
</feature>
<dbReference type="Gene3D" id="3.40.50.1220">
    <property type="entry name" value="TPP-binding domain"/>
    <property type="match status" value="1"/>
</dbReference>
<evidence type="ECO:0000313" key="9">
    <source>
        <dbReference type="EMBL" id="RIJ46594.1"/>
    </source>
</evidence>
<dbReference type="InterPro" id="IPR029061">
    <property type="entry name" value="THDP-binding"/>
</dbReference>
<evidence type="ECO:0000256" key="2">
    <source>
        <dbReference type="ARBA" id="ARBA00022723"/>
    </source>
</evidence>
<evidence type="ECO:0000256" key="4">
    <source>
        <dbReference type="ARBA" id="ARBA00023052"/>
    </source>
</evidence>
<comment type="subunit">
    <text evidence="6">Homodimer.</text>
</comment>
<dbReference type="GO" id="GO:0030976">
    <property type="term" value="F:thiamine pyrophosphate binding"/>
    <property type="evidence" value="ECO:0007669"/>
    <property type="project" value="UniProtKB-UniRule"/>
</dbReference>
<dbReference type="NCBIfam" id="TIGR00173">
    <property type="entry name" value="menD"/>
    <property type="match status" value="1"/>
</dbReference>
<dbReference type="InterPro" id="IPR012001">
    <property type="entry name" value="Thiamin_PyroP_enz_TPP-bd_dom"/>
</dbReference>
<dbReference type="Pfam" id="PF02775">
    <property type="entry name" value="TPP_enzyme_C"/>
    <property type="match status" value="1"/>
</dbReference>
<dbReference type="UniPathway" id="UPA00079"/>
<reference evidence="9 10" key="1">
    <citation type="submission" date="2018-08" db="EMBL/GenBank/DDBJ databases">
        <title>Pallidiluteibacterium maritimus gen. nov., sp. nov., isolated from coastal sediment.</title>
        <authorList>
            <person name="Zhou L.Y."/>
        </authorList>
    </citation>
    <scope>NUCLEOTIDE SEQUENCE [LARGE SCALE GENOMIC DNA]</scope>
    <source>
        <strain evidence="9 10">XSD2</strain>
    </source>
</reference>
<dbReference type="GO" id="GO:0000287">
    <property type="term" value="F:magnesium ion binding"/>
    <property type="evidence" value="ECO:0007669"/>
    <property type="project" value="UniProtKB-UniRule"/>
</dbReference>